<dbReference type="PROSITE" id="PS00061">
    <property type="entry name" value="ADH_SHORT"/>
    <property type="match status" value="1"/>
</dbReference>
<dbReference type="Proteomes" id="UP001287356">
    <property type="component" value="Unassembled WGS sequence"/>
</dbReference>
<keyword evidence="4" id="KW-0521">NADP</keyword>
<keyword evidence="8" id="KW-0472">Membrane</keyword>
<evidence type="ECO:0000256" key="12">
    <source>
        <dbReference type="RuleBase" id="RU000363"/>
    </source>
</evidence>
<dbReference type="InterPro" id="IPR020904">
    <property type="entry name" value="Sc_DH/Rdtase_CS"/>
</dbReference>
<comment type="similarity">
    <text evidence="2 12">Belongs to the short-chain dehydrogenases/reductases (SDR) family.</text>
</comment>
<reference evidence="13" key="1">
    <citation type="journal article" date="2023" name="Mol. Phylogenet. Evol.">
        <title>Genome-scale phylogeny and comparative genomics of the fungal order Sordariales.</title>
        <authorList>
            <person name="Hensen N."/>
            <person name="Bonometti L."/>
            <person name="Westerberg I."/>
            <person name="Brannstrom I.O."/>
            <person name="Guillou S."/>
            <person name="Cros-Aarteil S."/>
            <person name="Calhoun S."/>
            <person name="Haridas S."/>
            <person name="Kuo A."/>
            <person name="Mondo S."/>
            <person name="Pangilinan J."/>
            <person name="Riley R."/>
            <person name="LaButti K."/>
            <person name="Andreopoulos B."/>
            <person name="Lipzen A."/>
            <person name="Chen C."/>
            <person name="Yan M."/>
            <person name="Daum C."/>
            <person name="Ng V."/>
            <person name="Clum A."/>
            <person name="Steindorff A."/>
            <person name="Ohm R.A."/>
            <person name="Martin F."/>
            <person name="Silar P."/>
            <person name="Natvig D.O."/>
            <person name="Lalanne C."/>
            <person name="Gautier V."/>
            <person name="Ament-Velasquez S.L."/>
            <person name="Kruys A."/>
            <person name="Hutchinson M.I."/>
            <person name="Powell A.J."/>
            <person name="Barry K."/>
            <person name="Miller A.N."/>
            <person name="Grigoriev I.V."/>
            <person name="Debuchy R."/>
            <person name="Gladieux P."/>
            <person name="Hiltunen Thoren M."/>
            <person name="Johannesson H."/>
        </authorList>
    </citation>
    <scope>NUCLEOTIDE SEQUENCE</scope>
    <source>
        <strain evidence="13">CBS 958.72</strain>
    </source>
</reference>
<comment type="subcellular location">
    <subcellularLocation>
        <location evidence="1">Membrane</location>
        <topology evidence="1">Multi-pass membrane protein</topology>
    </subcellularLocation>
</comment>
<evidence type="ECO:0000313" key="13">
    <source>
        <dbReference type="EMBL" id="KAK3361831.1"/>
    </source>
</evidence>
<sequence>MTSAVHSPLLGPLGGLSGIVLSPFFSGPLLIGATYYPETLRNAAASVLEKLPEQLGALLSRVTPGDSSTAMTVLKVVVALGVIGKVNRTLSTMAHNSWRLGPAKGWDWPKEIAVVTGGASGIGKDTTLKLVALGVRVAVLDIQDLPKDMQGNANIRFYHCDVTSTESVAAAADAIRSDFGNPSILVNNAGVAQPKPILKTDPAFLRTIFGVNLISMWFTTQQFLPSMIEQNKGHVVTVASIASFVALATAADYSATKAGALAFHETLASELKHHYKAPDVLTTVVHPNFVRTPLIQDLTARLEKGGVRLLTSGEVADVIVDQIKSRRGAQRVIQSSATILAGIRAWPSWLQEFVRDIVGKGTAPRRRR</sequence>
<evidence type="ECO:0000256" key="11">
    <source>
        <dbReference type="ARBA" id="ARBA00082544"/>
    </source>
</evidence>
<evidence type="ECO:0000256" key="4">
    <source>
        <dbReference type="ARBA" id="ARBA00022857"/>
    </source>
</evidence>
<dbReference type="PRINTS" id="PR00081">
    <property type="entry name" value="GDHRDH"/>
</dbReference>
<dbReference type="InterPro" id="IPR036291">
    <property type="entry name" value="NAD(P)-bd_dom_sf"/>
</dbReference>
<keyword evidence="14" id="KW-1185">Reference proteome</keyword>
<keyword evidence="6" id="KW-0560">Oxidoreductase</keyword>
<evidence type="ECO:0000256" key="8">
    <source>
        <dbReference type="ARBA" id="ARBA00023136"/>
    </source>
</evidence>
<dbReference type="Gene3D" id="3.40.50.720">
    <property type="entry name" value="NAD(P)-binding Rossmann-like Domain"/>
    <property type="match status" value="1"/>
</dbReference>
<organism evidence="13 14">
    <name type="scientific">Lasiosphaeria ovina</name>
    <dbReference type="NCBI Taxonomy" id="92902"/>
    <lineage>
        <taxon>Eukaryota</taxon>
        <taxon>Fungi</taxon>
        <taxon>Dikarya</taxon>
        <taxon>Ascomycota</taxon>
        <taxon>Pezizomycotina</taxon>
        <taxon>Sordariomycetes</taxon>
        <taxon>Sordariomycetidae</taxon>
        <taxon>Sordariales</taxon>
        <taxon>Lasiosphaeriaceae</taxon>
        <taxon>Lasiosphaeria</taxon>
    </lineage>
</organism>
<dbReference type="FunFam" id="3.40.50.720:FF:000131">
    <property type="entry name" value="Short-chain dehydrogenase/reductase 3"/>
    <property type="match status" value="1"/>
</dbReference>
<dbReference type="InterPro" id="IPR002347">
    <property type="entry name" value="SDR_fam"/>
</dbReference>
<dbReference type="AlphaFoldDB" id="A0AAE0JTZ4"/>
<dbReference type="GO" id="GO:0052650">
    <property type="term" value="F:all-trans-retinol dehydrogenase (NADP+) activity"/>
    <property type="evidence" value="ECO:0007669"/>
    <property type="project" value="UniProtKB-ARBA"/>
</dbReference>
<protein>
    <recommendedName>
        <fullName evidence="10">Short-chain dehydrogenase/reductase 3</fullName>
    </recommendedName>
    <alternativeName>
        <fullName evidence="11">Retinal short-chain dehydrogenase/reductase 1</fullName>
    </alternativeName>
</protein>
<dbReference type="Pfam" id="PF00106">
    <property type="entry name" value="adh_short"/>
    <property type="match status" value="1"/>
</dbReference>
<comment type="caution">
    <text evidence="13">The sequence shown here is derived from an EMBL/GenBank/DDBJ whole genome shotgun (WGS) entry which is preliminary data.</text>
</comment>
<evidence type="ECO:0000256" key="2">
    <source>
        <dbReference type="ARBA" id="ARBA00006484"/>
    </source>
</evidence>
<evidence type="ECO:0000256" key="1">
    <source>
        <dbReference type="ARBA" id="ARBA00004141"/>
    </source>
</evidence>
<evidence type="ECO:0000256" key="10">
    <source>
        <dbReference type="ARBA" id="ARBA00068717"/>
    </source>
</evidence>
<proteinExistence type="inferred from homology"/>
<accession>A0AAE0JTZ4</accession>
<evidence type="ECO:0000313" key="14">
    <source>
        <dbReference type="Proteomes" id="UP001287356"/>
    </source>
</evidence>
<keyword evidence="7" id="KW-0443">Lipid metabolism</keyword>
<evidence type="ECO:0000256" key="5">
    <source>
        <dbReference type="ARBA" id="ARBA00022989"/>
    </source>
</evidence>
<dbReference type="PANTHER" id="PTHR24322">
    <property type="entry name" value="PKSB"/>
    <property type="match status" value="1"/>
</dbReference>
<name>A0AAE0JTZ4_9PEZI</name>
<evidence type="ECO:0000256" key="7">
    <source>
        <dbReference type="ARBA" id="ARBA00023098"/>
    </source>
</evidence>
<dbReference type="PRINTS" id="PR00080">
    <property type="entry name" value="SDRFAMILY"/>
</dbReference>
<evidence type="ECO:0000256" key="9">
    <source>
        <dbReference type="ARBA" id="ARBA00059620"/>
    </source>
</evidence>
<reference evidence="13" key="2">
    <citation type="submission" date="2023-06" db="EMBL/GenBank/DDBJ databases">
        <authorList>
            <consortium name="Lawrence Berkeley National Laboratory"/>
            <person name="Haridas S."/>
            <person name="Hensen N."/>
            <person name="Bonometti L."/>
            <person name="Westerberg I."/>
            <person name="Brannstrom I.O."/>
            <person name="Guillou S."/>
            <person name="Cros-Aarteil S."/>
            <person name="Calhoun S."/>
            <person name="Kuo A."/>
            <person name="Mondo S."/>
            <person name="Pangilinan J."/>
            <person name="Riley R."/>
            <person name="Labutti K."/>
            <person name="Andreopoulos B."/>
            <person name="Lipzen A."/>
            <person name="Chen C."/>
            <person name="Yanf M."/>
            <person name="Daum C."/>
            <person name="Ng V."/>
            <person name="Clum A."/>
            <person name="Steindorff A."/>
            <person name="Ohm R."/>
            <person name="Martin F."/>
            <person name="Silar P."/>
            <person name="Natvig D."/>
            <person name="Lalanne C."/>
            <person name="Gautier V."/>
            <person name="Ament-Velasquez S.L."/>
            <person name="Kruys A."/>
            <person name="Hutchinson M.I."/>
            <person name="Powell A.J."/>
            <person name="Barry K."/>
            <person name="Miller A.N."/>
            <person name="Grigoriev I.V."/>
            <person name="Debuchy R."/>
            <person name="Gladieux P."/>
            <person name="Thoren M.H."/>
            <person name="Johannesson H."/>
        </authorList>
    </citation>
    <scope>NUCLEOTIDE SEQUENCE</scope>
    <source>
        <strain evidence="13">CBS 958.72</strain>
    </source>
</reference>
<dbReference type="GO" id="GO:0016020">
    <property type="term" value="C:membrane"/>
    <property type="evidence" value="ECO:0007669"/>
    <property type="project" value="UniProtKB-SubCell"/>
</dbReference>
<dbReference type="SUPFAM" id="SSF51735">
    <property type="entry name" value="NAD(P)-binding Rossmann-fold domains"/>
    <property type="match status" value="1"/>
</dbReference>
<evidence type="ECO:0000256" key="6">
    <source>
        <dbReference type="ARBA" id="ARBA00023002"/>
    </source>
</evidence>
<comment type="function">
    <text evidence="9">Catalyzes the reduction of all-trans-retinal to all-trans-retinol in the presence of NADPH.</text>
</comment>
<evidence type="ECO:0000256" key="3">
    <source>
        <dbReference type="ARBA" id="ARBA00022692"/>
    </source>
</evidence>
<keyword evidence="5" id="KW-1133">Transmembrane helix</keyword>
<gene>
    <name evidence="13" type="ORF">B0T24DRAFT_96594</name>
</gene>
<dbReference type="PANTHER" id="PTHR24322:SF736">
    <property type="entry name" value="RETINOL DEHYDROGENASE 10"/>
    <property type="match status" value="1"/>
</dbReference>
<keyword evidence="3" id="KW-0812">Transmembrane</keyword>
<dbReference type="EMBL" id="JAULSN010000010">
    <property type="protein sequence ID" value="KAK3361831.1"/>
    <property type="molecule type" value="Genomic_DNA"/>
</dbReference>